<accession>A0A098DFW0</accession>
<evidence type="ECO:0000313" key="3">
    <source>
        <dbReference type="EnsemblFungi" id="CEF77808"/>
    </source>
</evidence>
<dbReference type="AlphaFoldDB" id="I1S6P1"/>
<gene>
    <name evidence="2" type="ORF">FGRAMPH1_01T12011</name>
</gene>
<dbReference type="InParanoid" id="I1S6P1"/>
<keyword evidence="4" id="KW-1185">Reference proteome</keyword>
<dbReference type="EMBL" id="HG970333">
    <property type="protein sequence ID" value="CEF77808.1"/>
    <property type="molecule type" value="Genomic_DNA"/>
</dbReference>
<dbReference type="KEGG" id="fgr:FGSG_12514"/>
<name>I1S6P1_GIBZE</name>
<dbReference type="eggNOG" id="ENOG502T4WE">
    <property type="taxonomic scope" value="Eukaryota"/>
</dbReference>
<protein>
    <submittedName>
        <fullName evidence="2">Chromosome 2, complete genome</fullName>
    </submittedName>
</protein>
<reference evidence="3" key="4">
    <citation type="submission" date="2017-01" db="UniProtKB">
        <authorList>
            <consortium name="EnsemblFungi"/>
        </authorList>
    </citation>
    <scope>IDENTIFICATION</scope>
    <source>
        <strain evidence="3">PH-1 / ATCC MYA-4620 / FGSC 9075 / NRRL 31084</strain>
    </source>
</reference>
<reference evidence="3 4" key="1">
    <citation type="journal article" date="2007" name="Science">
        <title>The Fusarium graminearum genome reveals a link between localized polymorphism and pathogen specialization.</title>
        <authorList>
            <person name="Cuomo C.A."/>
            <person name="Gueldener U."/>
            <person name="Xu J.-R."/>
            <person name="Trail F."/>
            <person name="Turgeon B.G."/>
            <person name="Di Pietro A."/>
            <person name="Walton J.D."/>
            <person name="Ma L.-J."/>
            <person name="Baker S.E."/>
            <person name="Rep M."/>
            <person name="Adam G."/>
            <person name="Antoniw J."/>
            <person name="Baldwin T."/>
            <person name="Calvo S.E."/>
            <person name="Chang Y.-L."/>
            <person name="DeCaprio D."/>
            <person name="Gale L.R."/>
            <person name="Gnerre S."/>
            <person name="Goswami R.S."/>
            <person name="Hammond-Kosack K."/>
            <person name="Harris L.J."/>
            <person name="Hilburn K."/>
            <person name="Kennell J.C."/>
            <person name="Kroken S."/>
            <person name="Magnuson J.K."/>
            <person name="Mannhaupt G."/>
            <person name="Mauceli E.W."/>
            <person name="Mewes H.-W."/>
            <person name="Mitterbauer R."/>
            <person name="Muehlbauer G."/>
            <person name="Muensterkoetter M."/>
            <person name="Nelson D."/>
            <person name="O'Donnell K."/>
            <person name="Ouellet T."/>
            <person name="Qi W."/>
            <person name="Quesneville H."/>
            <person name="Roncero M.I.G."/>
            <person name="Seong K.-Y."/>
            <person name="Tetko I.V."/>
            <person name="Urban M."/>
            <person name="Waalwijk C."/>
            <person name="Ward T.J."/>
            <person name="Yao J."/>
            <person name="Birren B.W."/>
            <person name="Kistler H.C."/>
        </authorList>
    </citation>
    <scope>NUCLEOTIDE SEQUENCE [LARGE SCALE GENOMIC DNA]</scope>
    <source>
        <strain evidence="4">ATCC MYA-4620 / CBS 123657 / FGSC 9075 / NRRL 31084 / PH-1</strain>
        <strain evidence="3">PH-1 / ATCC MYA-4620 / FGSC 9075 / NRRL 31084</strain>
    </source>
</reference>
<accession>I1S6P1</accession>
<dbReference type="OrthoDB" id="5082365at2759"/>
<evidence type="ECO:0000313" key="2">
    <source>
        <dbReference type="EMBL" id="CEF77808.1"/>
    </source>
</evidence>
<sequence length="118" mass="12757">MLAKVVFAIAFATLGMAMPQRGGNNNNNNGNAQQARVEDLRNKGLTCNDRGDGIFVCDDGLGGNCFKLKQTLGVNDGGISRSCIEYLQIHVGQIKTTDAYPSRDISHSSEETNVICEY</sequence>
<organism evidence="2 4">
    <name type="scientific">Gibberella zeae (strain ATCC MYA-4620 / CBS 123657 / FGSC 9075 / NRRL 31084 / PH-1)</name>
    <name type="common">Wheat head blight fungus</name>
    <name type="synonym">Fusarium graminearum</name>
    <dbReference type="NCBI Taxonomy" id="229533"/>
    <lineage>
        <taxon>Eukaryota</taxon>
        <taxon>Fungi</taxon>
        <taxon>Dikarya</taxon>
        <taxon>Ascomycota</taxon>
        <taxon>Pezizomycotina</taxon>
        <taxon>Sordariomycetes</taxon>
        <taxon>Hypocreomycetidae</taxon>
        <taxon>Hypocreales</taxon>
        <taxon>Nectriaceae</taxon>
        <taxon>Fusarium</taxon>
    </lineage>
</organism>
<feature type="chain" id="PRO_5010124843" evidence="1">
    <location>
        <begin position="18"/>
        <end position="118"/>
    </location>
</feature>
<dbReference type="Proteomes" id="UP000070720">
    <property type="component" value="Chromosome 2"/>
</dbReference>
<dbReference type="RefSeq" id="XP_011322696.1">
    <property type="nucleotide sequence ID" value="XM_011324394.1"/>
</dbReference>
<dbReference type="HOGENOM" id="CLU_2073385_0_0_1"/>
<keyword evidence="1" id="KW-0732">Signal</keyword>
<reference evidence="2 4" key="3">
    <citation type="journal article" date="2015" name="BMC Genomics">
        <title>The completed genome sequence of the pathogenic ascomycete fungus Fusarium graminearum.</title>
        <authorList>
            <person name="King R."/>
            <person name="Urban M."/>
            <person name="Hammond-Kosack M.C."/>
            <person name="Hassani-Pak K."/>
            <person name="Hammond-Kosack K.E."/>
        </authorList>
    </citation>
    <scope>NUCLEOTIDE SEQUENCE [LARGE SCALE GENOMIC DNA]</scope>
    <source>
        <strain evidence="4">ATCC MYA-4620 / CBS 123657 / FGSC 9075 / NRRL 31084 / PH-1</strain>
        <strain evidence="2">PH-1</strain>
    </source>
</reference>
<dbReference type="EnsemblFungi" id="CEF77808">
    <property type="protein sequence ID" value="CEF77808"/>
    <property type="gene ID" value="FGRRES_12514"/>
</dbReference>
<evidence type="ECO:0000313" key="4">
    <source>
        <dbReference type="Proteomes" id="UP000070720"/>
    </source>
</evidence>
<reference evidence="3 4" key="2">
    <citation type="journal article" date="2010" name="Nature">
        <title>Comparative genomics reveals mobile pathogenicity chromosomes in Fusarium.</title>
        <authorList>
            <person name="Ma L.J."/>
            <person name="van der Does H.C."/>
            <person name="Borkovich K.A."/>
            <person name="Coleman J.J."/>
            <person name="Daboussi M.J."/>
            <person name="Di Pietro A."/>
            <person name="Dufresne M."/>
            <person name="Freitag M."/>
            <person name="Grabherr M."/>
            <person name="Henrissat B."/>
            <person name="Houterman P.M."/>
            <person name="Kang S."/>
            <person name="Shim W.B."/>
            <person name="Woloshuk C."/>
            <person name="Xie X."/>
            <person name="Xu J.R."/>
            <person name="Antoniw J."/>
            <person name="Baker S.E."/>
            <person name="Bluhm B.H."/>
            <person name="Breakspear A."/>
            <person name="Brown D.W."/>
            <person name="Butchko R.A."/>
            <person name="Chapman S."/>
            <person name="Coulson R."/>
            <person name="Coutinho P.M."/>
            <person name="Danchin E.G."/>
            <person name="Diener A."/>
            <person name="Gale L.R."/>
            <person name="Gardiner D.M."/>
            <person name="Goff S."/>
            <person name="Hammond-Kosack K.E."/>
            <person name="Hilburn K."/>
            <person name="Hua-Van A."/>
            <person name="Jonkers W."/>
            <person name="Kazan K."/>
            <person name="Kodira C.D."/>
            <person name="Koehrsen M."/>
            <person name="Kumar L."/>
            <person name="Lee Y.H."/>
            <person name="Li L."/>
            <person name="Manners J.M."/>
            <person name="Miranda-Saavedra D."/>
            <person name="Mukherjee M."/>
            <person name="Park G."/>
            <person name="Park J."/>
            <person name="Park S.Y."/>
            <person name="Proctor R.H."/>
            <person name="Regev A."/>
            <person name="Ruiz-Roldan M.C."/>
            <person name="Sain D."/>
            <person name="Sakthikumar S."/>
            <person name="Sykes S."/>
            <person name="Schwartz D.C."/>
            <person name="Turgeon B.G."/>
            <person name="Wapinski I."/>
            <person name="Yoder O."/>
            <person name="Young S."/>
            <person name="Zeng Q."/>
            <person name="Zhou S."/>
            <person name="Galagan J."/>
            <person name="Cuomo C.A."/>
            <person name="Kistler H.C."/>
            <person name="Rep M."/>
        </authorList>
    </citation>
    <scope>GENOME REANNOTATION</scope>
    <source>
        <strain evidence="4">ATCC MYA-4620 / CBS 123657 / FGSC 9075 / NRRL 31084 / PH-1</strain>
        <strain evidence="3">PH-1 / ATCC MYA-4620 / FGSC 9075 / NRRL 31084</strain>
    </source>
</reference>
<feature type="signal peptide" evidence="1">
    <location>
        <begin position="1"/>
        <end position="17"/>
    </location>
</feature>
<proteinExistence type="predicted"/>
<evidence type="ECO:0000256" key="1">
    <source>
        <dbReference type="SAM" id="SignalP"/>
    </source>
</evidence>
<dbReference type="VEuPathDB" id="FungiDB:FGRAMPH1_01G12011"/>